<dbReference type="AlphaFoldDB" id="A0A5N5WHT3"/>
<dbReference type="EMBL" id="ML732523">
    <property type="protein sequence ID" value="KAB8067245.1"/>
    <property type="molecule type" value="Genomic_DNA"/>
</dbReference>
<feature type="region of interest" description="Disordered" evidence="1">
    <location>
        <begin position="1"/>
        <end position="38"/>
    </location>
</feature>
<evidence type="ECO:0000256" key="1">
    <source>
        <dbReference type="SAM" id="MobiDB-lite"/>
    </source>
</evidence>
<reference evidence="2 3" key="1">
    <citation type="submission" date="2019-04" db="EMBL/GenBank/DDBJ databases">
        <title>Friends and foes A comparative genomics study of 23 Aspergillus species from section Flavi.</title>
        <authorList>
            <consortium name="DOE Joint Genome Institute"/>
            <person name="Kjaerbolling I."/>
            <person name="Vesth T."/>
            <person name="Frisvad J.C."/>
            <person name="Nybo J.L."/>
            <person name="Theobald S."/>
            <person name="Kildgaard S."/>
            <person name="Isbrandt T."/>
            <person name="Kuo A."/>
            <person name="Sato A."/>
            <person name="Lyhne E.K."/>
            <person name="Kogle M.E."/>
            <person name="Wiebenga A."/>
            <person name="Kun R.S."/>
            <person name="Lubbers R.J."/>
            <person name="Makela M.R."/>
            <person name="Barry K."/>
            <person name="Chovatia M."/>
            <person name="Clum A."/>
            <person name="Daum C."/>
            <person name="Haridas S."/>
            <person name="He G."/>
            <person name="LaButti K."/>
            <person name="Lipzen A."/>
            <person name="Mondo S."/>
            <person name="Riley R."/>
            <person name="Salamov A."/>
            <person name="Simmons B.A."/>
            <person name="Magnuson J.K."/>
            <person name="Henrissat B."/>
            <person name="Mortensen U.H."/>
            <person name="Larsen T.O."/>
            <person name="Devries R.P."/>
            <person name="Grigoriev I.V."/>
            <person name="Machida M."/>
            <person name="Baker S.E."/>
            <person name="Andersen M.R."/>
        </authorList>
    </citation>
    <scope>NUCLEOTIDE SEQUENCE [LARGE SCALE GENOMIC DNA]</scope>
    <source>
        <strain evidence="2 3">CBS 151.66</strain>
    </source>
</reference>
<sequence length="298" mass="34263">MSRRGAVNRRPVSPPDPTLVSNPIPRTRSFSVRSFGPGAATDFHPRPLSEIDEEAKTNPAVYYGTEFVYPEIHEYFTLSCQESRQLLEEVQAWETVSWRNTKEVNCVPTWGFYVFITSYSESSLVKIPQAIKKWICAVERSLKYRNRVVYADEAFKRFKLDVILDESILANASTDRVREEFRALIRGLDLYDPPEEESGLQGLGESNFMVPPARNKACFVLDEADISMLANLDFSEDPTKDFPIWENKKLRLIDGGWRRSSFSETRYRGIWYCPVMSLLRIYQMITSDSNVLEGALDP</sequence>
<gene>
    <name evidence="2" type="ORF">BDV29DRAFT_186536</name>
</gene>
<dbReference type="OrthoDB" id="5101662at2759"/>
<name>A0A5N5WHT3_9EURO</name>
<dbReference type="Proteomes" id="UP000326565">
    <property type="component" value="Unassembled WGS sequence"/>
</dbReference>
<accession>A0A5N5WHT3</accession>
<proteinExistence type="predicted"/>
<keyword evidence="3" id="KW-1185">Reference proteome</keyword>
<protein>
    <submittedName>
        <fullName evidence="2">Uncharacterized protein</fullName>
    </submittedName>
</protein>
<evidence type="ECO:0000313" key="2">
    <source>
        <dbReference type="EMBL" id="KAB8067245.1"/>
    </source>
</evidence>
<organism evidence="2 3">
    <name type="scientific">Aspergillus leporis</name>
    <dbReference type="NCBI Taxonomy" id="41062"/>
    <lineage>
        <taxon>Eukaryota</taxon>
        <taxon>Fungi</taxon>
        <taxon>Dikarya</taxon>
        <taxon>Ascomycota</taxon>
        <taxon>Pezizomycotina</taxon>
        <taxon>Eurotiomycetes</taxon>
        <taxon>Eurotiomycetidae</taxon>
        <taxon>Eurotiales</taxon>
        <taxon>Aspergillaceae</taxon>
        <taxon>Aspergillus</taxon>
        <taxon>Aspergillus subgen. Circumdati</taxon>
    </lineage>
</organism>
<evidence type="ECO:0000313" key="3">
    <source>
        <dbReference type="Proteomes" id="UP000326565"/>
    </source>
</evidence>